<keyword evidence="1" id="KW-1133">Transmembrane helix</keyword>
<accession>A8Y3C3</accession>
<feature type="transmembrane region" description="Helical" evidence="1">
    <location>
        <begin position="14"/>
        <end position="36"/>
    </location>
</feature>
<reference evidence="2 3" key="1">
    <citation type="journal article" date="2003" name="PLoS Biol.">
        <title>The genome sequence of Caenorhabditis briggsae: a platform for comparative genomics.</title>
        <authorList>
            <person name="Stein L.D."/>
            <person name="Bao Z."/>
            <person name="Blasiar D."/>
            <person name="Blumenthal T."/>
            <person name="Brent M.R."/>
            <person name="Chen N."/>
            <person name="Chinwalla A."/>
            <person name="Clarke L."/>
            <person name="Clee C."/>
            <person name="Coghlan A."/>
            <person name="Coulson A."/>
            <person name="D'Eustachio P."/>
            <person name="Fitch D.H."/>
            <person name="Fulton L.A."/>
            <person name="Fulton R.E."/>
            <person name="Griffiths-Jones S."/>
            <person name="Harris T.W."/>
            <person name="Hillier L.W."/>
            <person name="Kamath R."/>
            <person name="Kuwabara P.E."/>
            <person name="Mardis E.R."/>
            <person name="Marra M.A."/>
            <person name="Miner T.L."/>
            <person name="Minx P."/>
            <person name="Mullikin J.C."/>
            <person name="Plumb R.W."/>
            <person name="Rogers J."/>
            <person name="Schein J.E."/>
            <person name="Sohrmann M."/>
            <person name="Spieth J."/>
            <person name="Stajich J.E."/>
            <person name="Wei C."/>
            <person name="Willey D."/>
            <person name="Wilson R.K."/>
            <person name="Durbin R."/>
            <person name="Waterston R.H."/>
        </authorList>
    </citation>
    <scope>NUCLEOTIDE SEQUENCE [LARGE SCALE GENOMIC DNA]</scope>
    <source>
        <strain evidence="2 3">AF16</strain>
    </source>
</reference>
<dbReference type="RefSeq" id="XP_045097689.1">
    <property type="nucleotide sequence ID" value="XM_045238382.1"/>
</dbReference>
<evidence type="ECO:0000256" key="1">
    <source>
        <dbReference type="SAM" id="Phobius"/>
    </source>
</evidence>
<evidence type="ECO:0000313" key="3">
    <source>
        <dbReference type="Proteomes" id="UP000008549"/>
    </source>
</evidence>
<dbReference type="WormBase" id="CBG22909">
    <property type="protein sequence ID" value="CBP48817"/>
    <property type="gene ID" value="WBGene00041362"/>
</dbReference>
<dbReference type="GeneID" id="8580348"/>
<dbReference type="InParanoid" id="A8Y3C3"/>
<sequence length="79" mass="9495">MSNCHPEIFLFSIISQYICSILSIPIYAITFSVLIFKCPKYFDNRYRNYLIAHLVSKFKNPKIQKIKKFQKVWIFKSKI</sequence>
<evidence type="ECO:0000313" key="2">
    <source>
        <dbReference type="EMBL" id="CAP39392.2"/>
    </source>
</evidence>
<gene>
    <name evidence="2 4" type="ORF">CBG22909</name>
    <name evidence="2" type="ORF">CBG_22909</name>
</gene>
<evidence type="ECO:0000313" key="4">
    <source>
        <dbReference type="WormBase" id="CBG22909"/>
    </source>
</evidence>
<dbReference type="AlphaFoldDB" id="A8Y3C3"/>
<dbReference type="Proteomes" id="UP000008549">
    <property type="component" value="Unassembled WGS sequence"/>
</dbReference>
<reference evidence="2 3" key="2">
    <citation type="journal article" date="2011" name="PLoS Genet.">
        <title>Caenorhabditis briggsae recombinant inbred line genotypes reveal inter-strain incompatibility and the evolution of recombination.</title>
        <authorList>
            <person name="Ross J.A."/>
            <person name="Koboldt D.C."/>
            <person name="Staisch J.E."/>
            <person name="Chamberlin H.M."/>
            <person name="Gupta B.P."/>
            <person name="Miller R.D."/>
            <person name="Baird S.E."/>
            <person name="Haag E.S."/>
        </authorList>
    </citation>
    <scope>NUCLEOTIDE SEQUENCE [LARGE SCALE GENOMIC DNA]</scope>
    <source>
        <strain evidence="2 3">AF16</strain>
    </source>
</reference>
<keyword evidence="1" id="KW-0812">Transmembrane</keyword>
<dbReference type="KEGG" id="cbr:CBG_22909"/>
<organism evidence="2 3">
    <name type="scientific">Caenorhabditis briggsae</name>
    <dbReference type="NCBI Taxonomy" id="6238"/>
    <lineage>
        <taxon>Eukaryota</taxon>
        <taxon>Metazoa</taxon>
        <taxon>Ecdysozoa</taxon>
        <taxon>Nematoda</taxon>
        <taxon>Chromadorea</taxon>
        <taxon>Rhabditida</taxon>
        <taxon>Rhabditina</taxon>
        <taxon>Rhabditomorpha</taxon>
        <taxon>Rhabditoidea</taxon>
        <taxon>Rhabditidae</taxon>
        <taxon>Peloderinae</taxon>
        <taxon>Caenorhabditis</taxon>
    </lineage>
</organism>
<protein>
    <submittedName>
        <fullName evidence="2">Protein CBG22909</fullName>
    </submittedName>
</protein>
<keyword evidence="3" id="KW-1185">Reference proteome</keyword>
<proteinExistence type="predicted"/>
<dbReference type="CTD" id="8580348"/>
<name>A8Y3C3_CAEBR</name>
<keyword evidence="1" id="KW-0472">Membrane</keyword>
<dbReference type="EMBL" id="HE600994">
    <property type="protein sequence ID" value="CAP39392.2"/>
    <property type="molecule type" value="Genomic_DNA"/>
</dbReference>
<dbReference type="HOGENOM" id="CLU_2608175_0_0_1"/>